<dbReference type="NCBIfam" id="TIGR00212">
    <property type="entry name" value="hemC"/>
    <property type="match status" value="1"/>
</dbReference>
<sequence>MNGQASMKIGTRGSPLALWQANEVKRRLHQAHPELPDEAVEVVVITTTGDRIRDRALASIGGKGLFTKEIEEALAAGEIDMAVHSMKDMPTVLPDGMEICCLLPREDPRDAFICNVAEGIAGLPHGAVVGTASLRRQAQVLHRRPDLKVITFRGNVATRLEKLDRGEVAATFLANAGLIRLQRTERITALIEPEEMLPAVAQGAVGVEIRSDDEATRERLAALHDTETEYAVTAERAMLAALDGSCRTPIAGLGLRQADGELWLRAEIVMPDGSDRRATERRGPVSDAFRMGDDAGQQLKRDAGPAFLAEIL</sequence>
<dbReference type="Pfam" id="PF01379">
    <property type="entry name" value="Porphobil_deam"/>
    <property type="match status" value="1"/>
</dbReference>
<organism evidence="11 12">
    <name type="scientific">Minwuia thermotolerans</name>
    <dbReference type="NCBI Taxonomy" id="2056226"/>
    <lineage>
        <taxon>Bacteria</taxon>
        <taxon>Pseudomonadati</taxon>
        <taxon>Pseudomonadota</taxon>
        <taxon>Alphaproteobacteria</taxon>
        <taxon>Minwuiales</taxon>
        <taxon>Minwuiaceae</taxon>
        <taxon>Minwuia</taxon>
    </lineage>
</organism>
<evidence type="ECO:0000256" key="6">
    <source>
        <dbReference type="ARBA" id="ARBA00023244"/>
    </source>
</evidence>
<comment type="function">
    <text evidence="1 8">Tetrapolymerization of the monopyrrole PBG into the hydroxymethylbilane pre-uroporphyrinogen in several discrete steps.</text>
</comment>
<accession>A0A2M9G6Z4</accession>
<evidence type="ECO:0000256" key="4">
    <source>
        <dbReference type="ARBA" id="ARBA00011245"/>
    </source>
</evidence>
<comment type="subunit">
    <text evidence="4 8">Monomer.</text>
</comment>
<feature type="domain" description="Porphobilinogen deaminase N-terminal" evidence="9">
    <location>
        <begin position="7"/>
        <end position="217"/>
    </location>
</feature>
<keyword evidence="12" id="KW-1185">Reference proteome</keyword>
<feature type="domain" description="Porphobilinogen deaminase C-terminal" evidence="10">
    <location>
        <begin position="231"/>
        <end position="300"/>
    </location>
</feature>
<dbReference type="Proteomes" id="UP000229498">
    <property type="component" value="Unassembled WGS sequence"/>
</dbReference>
<feature type="modified residue" description="S-(dipyrrolylmethanemethyl)cysteine" evidence="8">
    <location>
        <position position="246"/>
    </location>
</feature>
<comment type="cofactor">
    <cofactor evidence="8">
        <name>dipyrromethane</name>
        <dbReference type="ChEBI" id="CHEBI:60342"/>
    </cofactor>
    <text evidence="8">Binds 1 dipyrromethane group covalently.</text>
</comment>
<dbReference type="OrthoDB" id="9810298at2"/>
<gene>
    <name evidence="8" type="primary">hemC</name>
    <name evidence="11" type="ORF">CVT23_01315</name>
</gene>
<dbReference type="EMBL" id="PHIG01000005">
    <property type="protein sequence ID" value="PJK31487.1"/>
    <property type="molecule type" value="Genomic_DNA"/>
</dbReference>
<proteinExistence type="inferred from homology"/>
<keyword evidence="5 8" id="KW-0808">Transferase</keyword>
<dbReference type="Gene3D" id="3.40.190.10">
    <property type="entry name" value="Periplasmic binding protein-like II"/>
    <property type="match status" value="2"/>
</dbReference>
<name>A0A2M9G6Z4_9PROT</name>
<dbReference type="InterPro" id="IPR022417">
    <property type="entry name" value="Porphobilin_deaminase_N"/>
</dbReference>
<evidence type="ECO:0000256" key="7">
    <source>
        <dbReference type="ARBA" id="ARBA00048169"/>
    </source>
</evidence>
<dbReference type="PIRSF" id="PIRSF001438">
    <property type="entry name" value="4pyrrol_synth_OHMeBilane_synth"/>
    <property type="match status" value="1"/>
</dbReference>
<evidence type="ECO:0000256" key="3">
    <source>
        <dbReference type="ARBA" id="ARBA00005638"/>
    </source>
</evidence>
<evidence type="ECO:0000256" key="2">
    <source>
        <dbReference type="ARBA" id="ARBA00004735"/>
    </source>
</evidence>
<comment type="caution">
    <text evidence="11">The sequence shown here is derived from an EMBL/GenBank/DDBJ whole genome shotgun (WGS) entry which is preliminary data.</text>
</comment>
<dbReference type="EC" id="2.5.1.61" evidence="8"/>
<dbReference type="InterPro" id="IPR022419">
    <property type="entry name" value="Porphobilin_deaminase_cofac_BS"/>
</dbReference>
<dbReference type="FunFam" id="3.40.190.10:FF:000004">
    <property type="entry name" value="Porphobilinogen deaminase"/>
    <property type="match status" value="1"/>
</dbReference>
<dbReference type="InterPro" id="IPR000860">
    <property type="entry name" value="HemC"/>
</dbReference>
<dbReference type="Pfam" id="PF03900">
    <property type="entry name" value="Porphobil_deamC"/>
    <property type="match status" value="1"/>
</dbReference>
<keyword evidence="6 8" id="KW-0627">Porphyrin biosynthesis</keyword>
<evidence type="ECO:0000313" key="12">
    <source>
        <dbReference type="Proteomes" id="UP000229498"/>
    </source>
</evidence>
<dbReference type="InterPro" id="IPR036803">
    <property type="entry name" value="Porphobilinogen_deaminase_C_sf"/>
</dbReference>
<dbReference type="PROSITE" id="PS00533">
    <property type="entry name" value="PORPHOBILINOGEN_DEAM"/>
    <property type="match status" value="1"/>
</dbReference>
<evidence type="ECO:0000256" key="5">
    <source>
        <dbReference type="ARBA" id="ARBA00022679"/>
    </source>
</evidence>
<dbReference type="GO" id="GO:0005737">
    <property type="term" value="C:cytoplasm"/>
    <property type="evidence" value="ECO:0007669"/>
    <property type="project" value="UniProtKB-UniRule"/>
</dbReference>
<comment type="catalytic activity">
    <reaction evidence="7 8">
        <text>4 porphobilinogen + H2O = hydroxymethylbilane + 4 NH4(+)</text>
        <dbReference type="Rhea" id="RHEA:13185"/>
        <dbReference type="ChEBI" id="CHEBI:15377"/>
        <dbReference type="ChEBI" id="CHEBI:28938"/>
        <dbReference type="ChEBI" id="CHEBI:57845"/>
        <dbReference type="ChEBI" id="CHEBI:58126"/>
        <dbReference type="EC" id="2.5.1.61"/>
    </reaction>
</comment>
<dbReference type="HAMAP" id="MF_00260">
    <property type="entry name" value="Porphobil_deam"/>
    <property type="match status" value="1"/>
</dbReference>
<dbReference type="AlphaFoldDB" id="A0A2M9G6Z4"/>
<dbReference type="PANTHER" id="PTHR11557">
    <property type="entry name" value="PORPHOBILINOGEN DEAMINASE"/>
    <property type="match status" value="1"/>
</dbReference>
<evidence type="ECO:0000313" key="11">
    <source>
        <dbReference type="EMBL" id="PJK31487.1"/>
    </source>
</evidence>
<evidence type="ECO:0000259" key="9">
    <source>
        <dbReference type="Pfam" id="PF01379"/>
    </source>
</evidence>
<dbReference type="PRINTS" id="PR00151">
    <property type="entry name" value="PORPHBDMNASE"/>
</dbReference>
<evidence type="ECO:0000256" key="1">
    <source>
        <dbReference type="ARBA" id="ARBA00002869"/>
    </source>
</evidence>
<dbReference type="PANTHER" id="PTHR11557:SF0">
    <property type="entry name" value="PORPHOBILINOGEN DEAMINASE"/>
    <property type="match status" value="1"/>
</dbReference>
<dbReference type="InterPro" id="IPR022418">
    <property type="entry name" value="Porphobilinogen_deaminase_C"/>
</dbReference>
<comment type="similarity">
    <text evidence="3 8">Belongs to the HMBS family.</text>
</comment>
<protein>
    <recommendedName>
        <fullName evidence="8">Porphobilinogen deaminase</fullName>
        <shortName evidence="8">PBG</shortName>
        <ecNumber evidence="8">2.5.1.61</ecNumber>
    </recommendedName>
    <alternativeName>
        <fullName evidence="8">Hydroxymethylbilane synthase</fullName>
        <shortName evidence="8">HMBS</shortName>
    </alternativeName>
    <alternativeName>
        <fullName evidence="8">Pre-uroporphyrinogen synthase</fullName>
    </alternativeName>
</protein>
<evidence type="ECO:0000259" key="10">
    <source>
        <dbReference type="Pfam" id="PF03900"/>
    </source>
</evidence>
<reference evidence="11 12" key="1">
    <citation type="submission" date="2017-11" db="EMBL/GenBank/DDBJ databases">
        <title>Draft genome sequence of Rhizobiales bacterium SY3-13.</title>
        <authorList>
            <person name="Sun C."/>
        </authorList>
    </citation>
    <scope>NUCLEOTIDE SEQUENCE [LARGE SCALE GENOMIC DNA]</scope>
    <source>
        <strain evidence="11 12">SY3-13</strain>
    </source>
</reference>
<dbReference type="SUPFAM" id="SSF54782">
    <property type="entry name" value="Porphobilinogen deaminase (hydroxymethylbilane synthase), C-terminal domain"/>
    <property type="match status" value="1"/>
</dbReference>
<comment type="pathway">
    <text evidence="2">Porphyrin-containing compound metabolism; protoporphyrin-IX biosynthesis; coproporphyrinogen-III from 5-aminolevulinate: step 2/4.</text>
</comment>
<dbReference type="FunFam" id="3.40.190.10:FF:000005">
    <property type="entry name" value="Porphobilinogen deaminase"/>
    <property type="match status" value="1"/>
</dbReference>
<dbReference type="GO" id="GO:0006782">
    <property type="term" value="P:protoporphyrinogen IX biosynthetic process"/>
    <property type="evidence" value="ECO:0007669"/>
    <property type="project" value="UniProtKB-UniRule"/>
</dbReference>
<evidence type="ECO:0000256" key="8">
    <source>
        <dbReference type="HAMAP-Rule" id="MF_00260"/>
    </source>
</evidence>
<dbReference type="Gene3D" id="3.30.160.40">
    <property type="entry name" value="Porphobilinogen deaminase, C-terminal domain"/>
    <property type="match status" value="1"/>
</dbReference>
<dbReference type="SUPFAM" id="SSF53850">
    <property type="entry name" value="Periplasmic binding protein-like II"/>
    <property type="match status" value="1"/>
</dbReference>
<comment type="miscellaneous">
    <text evidence="8">The porphobilinogen subunits are added to the dipyrromethane group.</text>
</comment>
<dbReference type="GO" id="GO:0004418">
    <property type="term" value="F:hydroxymethylbilane synthase activity"/>
    <property type="evidence" value="ECO:0007669"/>
    <property type="project" value="UniProtKB-UniRule"/>
</dbReference>
<dbReference type="UniPathway" id="UPA00251">
    <property type="reaction ID" value="UER00319"/>
</dbReference>